<dbReference type="Proteomes" id="UP000006310">
    <property type="component" value="Chromosome 1"/>
</dbReference>
<protein>
    <recommendedName>
        <fullName evidence="9">Transcriptional regulatory protein SDS3</fullName>
    </recommendedName>
</protein>
<accession>J7RF58</accession>
<dbReference type="GeneID" id="34523833"/>
<keyword evidence="8" id="KW-1185">Reference proteome</keyword>
<sequence>MTSRMKEALKKDTSRKDKRRYNLENRVSKITSSFFQEKDLHYKDRLTSLQTSLTTLHQGTNPLYLRNLHDIEEERDLELVRLRLYEEYRVYRSGIEFQEDIEKAKQDHEKLVKLCKERLYFKVEQKIKKLQEERLLMDVANMHSYSMDYSRPLIYQKNTRSHTANNNGVWESSSNELNKDAGFGSATDTATGTERRSLRRRLHMQEGNKSGTDMDNAGTNGGYYSSTVNGGVATGDYTEDSDSRARYSTAGNGGTGSGSGNRGRANAGAKGSKSKLAGQNGDTQSDTEFLQGISDHADLQTLLFGEKEAKSSSSSANGGGKKKHRINPRYSTKPAPPLTSLTMDEVTEDIAVIKQLTNQPPGPFKVRTE</sequence>
<dbReference type="PANTHER" id="PTHR21964">
    <property type="entry name" value="BREAST CANCER METASTASIS-SUPPRESSOR 1"/>
    <property type="match status" value="1"/>
</dbReference>
<evidence type="ECO:0008006" key="9">
    <source>
        <dbReference type="Google" id="ProtNLM"/>
    </source>
</evidence>
<keyword evidence="5" id="KW-0539">Nucleus</keyword>
<feature type="compositionally biased region" description="Low complexity" evidence="6">
    <location>
        <begin position="262"/>
        <end position="278"/>
    </location>
</feature>
<keyword evidence="4" id="KW-0804">Transcription</keyword>
<evidence type="ECO:0000256" key="6">
    <source>
        <dbReference type="SAM" id="MobiDB-lite"/>
    </source>
</evidence>
<name>J7RF58_HUIN7</name>
<organism evidence="7 8">
    <name type="scientific">Huiozyma naganishii (strain ATCC MYA-139 / BCRC 22969 / CBS 8797 / KCTC 17520 / NBRC 10181 / NCYC 3082 / Yp74L-3)</name>
    <name type="common">Yeast</name>
    <name type="synonym">Kazachstania naganishii</name>
    <dbReference type="NCBI Taxonomy" id="1071383"/>
    <lineage>
        <taxon>Eukaryota</taxon>
        <taxon>Fungi</taxon>
        <taxon>Dikarya</taxon>
        <taxon>Ascomycota</taxon>
        <taxon>Saccharomycotina</taxon>
        <taxon>Saccharomycetes</taxon>
        <taxon>Saccharomycetales</taxon>
        <taxon>Saccharomycetaceae</taxon>
        <taxon>Huiozyma</taxon>
    </lineage>
</organism>
<dbReference type="AlphaFoldDB" id="J7RF58"/>
<dbReference type="KEGG" id="kng:KNAG_0A05320"/>
<feature type="region of interest" description="Disordered" evidence="6">
    <location>
        <begin position="307"/>
        <end position="341"/>
    </location>
</feature>
<dbReference type="OrthoDB" id="70376at2759"/>
<evidence type="ECO:0000313" key="8">
    <source>
        <dbReference type="Proteomes" id="UP000006310"/>
    </source>
</evidence>
<feature type="region of interest" description="Disordered" evidence="6">
    <location>
        <begin position="165"/>
        <end position="287"/>
    </location>
</feature>
<dbReference type="HOGENOM" id="CLU_067595_1_0_1"/>
<reference evidence="7 8" key="1">
    <citation type="journal article" date="2011" name="Proc. Natl. Acad. Sci. U.S.A.">
        <title>Evolutionary erosion of yeast sex chromosomes by mating-type switching accidents.</title>
        <authorList>
            <person name="Gordon J.L."/>
            <person name="Armisen D."/>
            <person name="Proux-Wera E."/>
            <person name="Oheigeartaigh S.S."/>
            <person name="Byrne K.P."/>
            <person name="Wolfe K.H."/>
        </authorList>
    </citation>
    <scope>NUCLEOTIDE SEQUENCE [LARGE SCALE GENOMIC DNA]</scope>
    <source>
        <strain evidence="8">ATCC MYA-139 / BCRC 22969 / CBS 8797 / CCRC 22969 / KCTC 17520 / NBRC 10181 / NCYC 3082</strain>
    </source>
</reference>
<evidence type="ECO:0000256" key="2">
    <source>
        <dbReference type="ARBA" id="ARBA00022491"/>
    </source>
</evidence>
<dbReference type="GO" id="GO:0000122">
    <property type="term" value="P:negative regulation of transcription by RNA polymerase II"/>
    <property type="evidence" value="ECO:0007669"/>
    <property type="project" value="EnsemblFungi"/>
</dbReference>
<evidence type="ECO:0000313" key="7">
    <source>
        <dbReference type="EMBL" id="CCK68198.1"/>
    </source>
</evidence>
<dbReference type="OMA" id="VANAHSY"/>
<reference evidence="8" key="2">
    <citation type="submission" date="2012-08" db="EMBL/GenBank/DDBJ databases">
        <title>Genome sequence of Kazachstania naganishii.</title>
        <authorList>
            <person name="Gordon J.L."/>
            <person name="Armisen D."/>
            <person name="Proux-Wera E."/>
            <person name="OhEigeartaigh S.S."/>
            <person name="Byrne K.P."/>
            <person name="Wolfe K.H."/>
        </authorList>
    </citation>
    <scope>NUCLEOTIDE SEQUENCE [LARGE SCALE GENOMIC DNA]</scope>
    <source>
        <strain evidence="8">ATCC MYA-139 / BCRC 22969 / CBS 8797 / CCRC 22969 / KCTC 17520 / NBRC 10181 / NCYC 3082</strain>
    </source>
</reference>
<evidence type="ECO:0000256" key="5">
    <source>
        <dbReference type="ARBA" id="ARBA00023242"/>
    </source>
</evidence>
<dbReference type="InterPro" id="IPR013907">
    <property type="entry name" value="Sds3"/>
</dbReference>
<dbReference type="GO" id="GO:2000217">
    <property type="term" value="P:regulation of invasive growth in response to glucose limitation"/>
    <property type="evidence" value="ECO:0007669"/>
    <property type="project" value="EnsemblFungi"/>
</dbReference>
<dbReference type="EMBL" id="HE978314">
    <property type="protein sequence ID" value="CCK68198.1"/>
    <property type="molecule type" value="Genomic_DNA"/>
</dbReference>
<evidence type="ECO:0000256" key="1">
    <source>
        <dbReference type="ARBA" id="ARBA00004123"/>
    </source>
</evidence>
<dbReference type="Pfam" id="PF08598">
    <property type="entry name" value="Sds3"/>
    <property type="match status" value="1"/>
</dbReference>
<feature type="compositionally biased region" description="Polar residues" evidence="6">
    <location>
        <begin position="165"/>
        <end position="176"/>
    </location>
</feature>
<dbReference type="GO" id="GO:0061186">
    <property type="term" value="P:negative regulation of silent mating-type cassette heterochromatin formation"/>
    <property type="evidence" value="ECO:0007669"/>
    <property type="project" value="EnsemblFungi"/>
</dbReference>
<dbReference type="GO" id="GO:0033698">
    <property type="term" value="C:Rpd3L complex"/>
    <property type="evidence" value="ECO:0007669"/>
    <property type="project" value="EnsemblFungi"/>
</dbReference>
<feature type="compositionally biased region" description="Gly residues" evidence="6">
    <location>
        <begin position="251"/>
        <end position="261"/>
    </location>
</feature>
<comment type="subcellular location">
    <subcellularLocation>
        <location evidence="1">Nucleus</location>
    </subcellularLocation>
</comment>
<dbReference type="eggNOG" id="KOG4466">
    <property type="taxonomic scope" value="Eukaryota"/>
</dbReference>
<dbReference type="RefSeq" id="XP_022462444.1">
    <property type="nucleotide sequence ID" value="XM_022609640.1"/>
</dbReference>
<dbReference type="GO" id="GO:0031507">
    <property type="term" value="P:heterochromatin formation"/>
    <property type="evidence" value="ECO:0007669"/>
    <property type="project" value="EnsemblFungi"/>
</dbReference>
<dbReference type="GO" id="GO:0061188">
    <property type="term" value="P:negative regulation of rDNA heterochromatin formation"/>
    <property type="evidence" value="ECO:0007669"/>
    <property type="project" value="EnsemblFungi"/>
</dbReference>
<keyword evidence="2" id="KW-0678">Repressor</keyword>
<keyword evidence="3" id="KW-0805">Transcription regulation</keyword>
<proteinExistence type="predicted"/>
<dbReference type="GO" id="GO:0034605">
    <property type="term" value="P:cellular response to heat"/>
    <property type="evidence" value="ECO:0007669"/>
    <property type="project" value="EnsemblFungi"/>
</dbReference>
<dbReference type="GO" id="GO:0004407">
    <property type="term" value="F:histone deacetylase activity"/>
    <property type="evidence" value="ECO:0007669"/>
    <property type="project" value="EnsemblFungi"/>
</dbReference>
<dbReference type="SMART" id="SM01401">
    <property type="entry name" value="Sds3"/>
    <property type="match status" value="1"/>
</dbReference>
<dbReference type="GO" id="GO:0043709">
    <property type="term" value="P:cell adhesion involved in single-species biofilm formation"/>
    <property type="evidence" value="ECO:0007669"/>
    <property type="project" value="EnsemblFungi"/>
</dbReference>
<evidence type="ECO:0000256" key="4">
    <source>
        <dbReference type="ARBA" id="ARBA00023163"/>
    </source>
</evidence>
<dbReference type="STRING" id="1071383.J7RF58"/>
<evidence type="ECO:0000256" key="3">
    <source>
        <dbReference type="ARBA" id="ARBA00023015"/>
    </source>
</evidence>
<dbReference type="GO" id="GO:0005829">
    <property type="term" value="C:cytosol"/>
    <property type="evidence" value="ECO:0007669"/>
    <property type="project" value="EnsemblFungi"/>
</dbReference>
<gene>
    <name evidence="7" type="primary">KNAG0A05320</name>
    <name evidence="7" type="ordered locus">KNAG_0A05320</name>
</gene>
<dbReference type="GO" id="GO:0045944">
    <property type="term" value="P:positive regulation of transcription by RNA polymerase II"/>
    <property type="evidence" value="ECO:0007669"/>
    <property type="project" value="EnsemblFungi"/>
</dbReference>